<sequence>MHVGLYLLDALLRRSGDGTRDGLLVVAH</sequence>
<dbReference type="EMBL" id="UINC01032148">
    <property type="protein sequence ID" value="SVB19326.1"/>
    <property type="molecule type" value="Genomic_DNA"/>
</dbReference>
<evidence type="ECO:0000313" key="1">
    <source>
        <dbReference type="EMBL" id="SVB19326.1"/>
    </source>
</evidence>
<protein>
    <submittedName>
        <fullName evidence="1">Uncharacterized protein</fullName>
    </submittedName>
</protein>
<gene>
    <name evidence="1" type="ORF">METZ01_LOCUS172180</name>
</gene>
<name>A0A382BZU2_9ZZZZ</name>
<organism evidence="1">
    <name type="scientific">marine metagenome</name>
    <dbReference type="NCBI Taxonomy" id="408172"/>
    <lineage>
        <taxon>unclassified sequences</taxon>
        <taxon>metagenomes</taxon>
        <taxon>ecological metagenomes</taxon>
    </lineage>
</organism>
<reference evidence="1" key="1">
    <citation type="submission" date="2018-05" db="EMBL/GenBank/DDBJ databases">
        <authorList>
            <person name="Lanie J.A."/>
            <person name="Ng W.-L."/>
            <person name="Kazmierczak K.M."/>
            <person name="Andrzejewski T.M."/>
            <person name="Davidsen T.M."/>
            <person name="Wayne K.J."/>
            <person name="Tettelin H."/>
            <person name="Glass J.I."/>
            <person name="Rusch D."/>
            <person name="Podicherti R."/>
            <person name="Tsui H.-C.T."/>
            <person name="Winkler M.E."/>
        </authorList>
    </citation>
    <scope>NUCLEOTIDE SEQUENCE</scope>
</reference>
<feature type="non-terminal residue" evidence="1">
    <location>
        <position position="28"/>
    </location>
</feature>
<proteinExistence type="predicted"/>
<accession>A0A382BZU2</accession>
<dbReference type="AlphaFoldDB" id="A0A382BZU2"/>